<organism evidence="2 3">
    <name type="scientific">Portunus trituberculatus</name>
    <name type="common">Swimming crab</name>
    <name type="synonym">Neptunus trituberculatus</name>
    <dbReference type="NCBI Taxonomy" id="210409"/>
    <lineage>
        <taxon>Eukaryota</taxon>
        <taxon>Metazoa</taxon>
        <taxon>Ecdysozoa</taxon>
        <taxon>Arthropoda</taxon>
        <taxon>Crustacea</taxon>
        <taxon>Multicrustacea</taxon>
        <taxon>Malacostraca</taxon>
        <taxon>Eumalacostraca</taxon>
        <taxon>Eucarida</taxon>
        <taxon>Decapoda</taxon>
        <taxon>Pleocyemata</taxon>
        <taxon>Brachyura</taxon>
        <taxon>Eubrachyura</taxon>
        <taxon>Portunoidea</taxon>
        <taxon>Portunidae</taxon>
        <taxon>Portuninae</taxon>
        <taxon>Portunus</taxon>
    </lineage>
</organism>
<gene>
    <name evidence="2" type="ORF">E2C01_023025</name>
</gene>
<feature type="signal peptide" evidence="1">
    <location>
        <begin position="1"/>
        <end position="19"/>
    </location>
</feature>
<evidence type="ECO:0000313" key="3">
    <source>
        <dbReference type="Proteomes" id="UP000324222"/>
    </source>
</evidence>
<comment type="caution">
    <text evidence="2">The sequence shown here is derived from an EMBL/GenBank/DDBJ whole genome shotgun (WGS) entry which is preliminary data.</text>
</comment>
<dbReference type="OrthoDB" id="6345490at2759"/>
<dbReference type="EMBL" id="VSRR010002133">
    <property type="protein sequence ID" value="MPC29776.1"/>
    <property type="molecule type" value="Genomic_DNA"/>
</dbReference>
<name>A0A5B7E958_PORTR</name>
<keyword evidence="1" id="KW-0732">Signal</keyword>
<evidence type="ECO:0000256" key="1">
    <source>
        <dbReference type="SAM" id="SignalP"/>
    </source>
</evidence>
<sequence length="100" mass="11393">MRWWVAVVGLLAAVQMIEASRVLVLAPISSKSHKNFYMGIINAMADRGHHANRVNSKHADSWRFRIDDWFGPIFSSVKAIEPRSKHHASGHSNQFSKRIK</sequence>
<feature type="chain" id="PRO_5022692816" evidence="1">
    <location>
        <begin position="20"/>
        <end position="100"/>
    </location>
</feature>
<evidence type="ECO:0000313" key="2">
    <source>
        <dbReference type="EMBL" id="MPC29776.1"/>
    </source>
</evidence>
<keyword evidence="3" id="KW-1185">Reference proteome</keyword>
<accession>A0A5B7E958</accession>
<reference evidence="2 3" key="1">
    <citation type="submission" date="2019-05" db="EMBL/GenBank/DDBJ databases">
        <title>Another draft genome of Portunus trituberculatus and its Hox gene families provides insights of decapod evolution.</title>
        <authorList>
            <person name="Jeong J.-H."/>
            <person name="Song I."/>
            <person name="Kim S."/>
            <person name="Choi T."/>
            <person name="Kim D."/>
            <person name="Ryu S."/>
            <person name="Kim W."/>
        </authorList>
    </citation>
    <scope>NUCLEOTIDE SEQUENCE [LARGE SCALE GENOMIC DNA]</scope>
    <source>
        <tissue evidence="2">Muscle</tissue>
    </source>
</reference>
<protein>
    <submittedName>
        <fullName evidence="2">Uncharacterized protein</fullName>
    </submittedName>
</protein>
<dbReference type="Proteomes" id="UP000324222">
    <property type="component" value="Unassembled WGS sequence"/>
</dbReference>
<dbReference type="AlphaFoldDB" id="A0A5B7E958"/>
<proteinExistence type="predicted"/>